<dbReference type="NCBIfam" id="NF042415">
    <property type="entry name" value="STY0301_fam"/>
    <property type="match status" value="1"/>
</dbReference>
<sequence length="139" mass="15940">MNNWRLVPGLFFIIFSTFVQAKLYTLACPKQINRTEHINNSQDNWETLPDIPNNFLNGVSFYSGHPKKGVSLRPNSIKKNMAKWTFSGKETIYIVCEYNQTGIKLAQPLAKKTSQCTVDYNPYLKTNDGFLPEKIQCTN</sequence>
<dbReference type="KEGG" id="lant:TUM19329_11760"/>
<gene>
    <name evidence="1" type="ORF">TUM19329_11760</name>
</gene>
<dbReference type="InterPro" id="IPR049973">
    <property type="entry name" value="STY0301-like"/>
</dbReference>
<organism evidence="1 2">
    <name type="scientific">Legionella antarctica</name>
    <dbReference type="NCBI Taxonomy" id="2708020"/>
    <lineage>
        <taxon>Bacteria</taxon>
        <taxon>Pseudomonadati</taxon>
        <taxon>Pseudomonadota</taxon>
        <taxon>Gammaproteobacteria</taxon>
        <taxon>Legionellales</taxon>
        <taxon>Legionellaceae</taxon>
        <taxon>Legionella</taxon>
    </lineage>
</organism>
<dbReference type="AlphaFoldDB" id="A0A6F8T2C5"/>
<reference evidence="1" key="1">
    <citation type="journal article" date="2020" name="Microbiol. Resour. Announc.">
        <title>Complete Genome Sequence of Novel Psychrotolerant Legionella Strain TUM19329, Isolated from Antarctic Lake Sediment.</title>
        <authorList>
            <person name="Shimada S."/>
            <person name="Nakai R."/>
            <person name="Aoki K."/>
            <person name="Shimoeda N."/>
            <person name="Ohno G."/>
            <person name="Miyazaki Y."/>
            <person name="Kudoh S."/>
            <person name="Imura S."/>
            <person name="Watanabe K."/>
            <person name="Ishii Y."/>
            <person name="Tateda K."/>
        </authorList>
    </citation>
    <scope>NUCLEOTIDE SEQUENCE [LARGE SCALE GENOMIC DNA]</scope>
    <source>
        <strain evidence="1">TUM19329</strain>
    </source>
</reference>
<accession>A0A6F8T2C5</accession>
<dbReference type="EMBL" id="AP022839">
    <property type="protein sequence ID" value="BCA94815.1"/>
    <property type="molecule type" value="Genomic_DNA"/>
</dbReference>
<dbReference type="Proteomes" id="UP000502894">
    <property type="component" value="Chromosome"/>
</dbReference>
<dbReference type="RefSeq" id="WP_173236593.1">
    <property type="nucleotide sequence ID" value="NZ_AP022839.1"/>
</dbReference>
<evidence type="ECO:0000313" key="2">
    <source>
        <dbReference type="Proteomes" id="UP000502894"/>
    </source>
</evidence>
<evidence type="ECO:0000313" key="1">
    <source>
        <dbReference type="EMBL" id="BCA94815.1"/>
    </source>
</evidence>
<proteinExistence type="predicted"/>
<name>A0A6F8T2C5_9GAMM</name>
<keyword evidence="2" id="KW-1185">Reference proteome</keyword>
<protein>
    <submittedName>
        <fullName evidence="1">Uncharacterized protein</fullName>
    </submittedName>
</protein>